<keyword evidence="3 6" id="KW-0812">Transmembrane</keyword>
<reference evidence="7" key="1">
    <citation type="journal article" date="2020" name="mSystems">
        <title>Genome- and Community-Level Interaction Insights into Carbon Utilization and Element Cycling Functions of Hydrothermarchaeota in Hydrothermal Sediment.</title>
        <authorList>
            <person name="Zhou Z."/>
            <person name="Liu Y."/>
            <person name="Xu W."/>
            <person name="Pan J."/>
            <person name="Luo Z.H."/>
            <person name="Li M."/>
        </authorList>
    </citation>
    <scope>NUCLEOTIDE SEQUENCE [LARGE SCALE GENOMIC DNA]</scope>
    <source>
        <strain evidence="7">SpSt-902</strain>
    </source>
</reference>
<dbReference type="NCBIfam" id="TIGR00374">
    <property type="entry name" value="flippase-like domain"/>
    <property type="match status" value="1"/>
</dbReference>
<feature type="transmembrane region" description="Helical" evidence="6">
    <location>
        <begin position="214"/>
        <end position="236"/>
    </location>
</feature>
<comment type="subcellular location">
    <subcellularLocation>
        <location evidence="1">Cell membrane</location>
        <topology evidence="1">Multi-pass membrane protein</topology>
    </subcellularLocation>
</comment>
<feature type="transmembrane region" description="Helical" evidence="6">
    <location>
        <begin position="290"/>
        <end position="313"/>
    </location>
</feature>
<accession>A0A7C3QSM3</accession>
<dbReference type="EMBL" id="DTMM01000169">
    <property type="protein sequence ID" value="HFT93890.1"/>
    <property type="molecule type" value="Genomic_DNA"/>
</dbReference>
<feature type="transmembrane region" description="Helical" evidence="6">
    <location>
        <begin position="151"/>
        <end position="169"/>
    </location>
</feature>
<feature type="transmembrane region" description="Helical" evidence="6">
    <location>
        <begin position="248"/>
        <end position="278"/>
    </location>
</feature>
<dbReference type="PANTHER" id="PTHR39087">
    <property type="entry name" value="UPF0104 MEMBRANE PROTEIN MJ1595"/>
    <property type="match status" value="1"/>
</dbReference>
<name>A0A7C3QSM3_9BACT</name>
<dbReference type="AlphaFoldDB" id="A0A7C3QSM3"/>
<keyword evidence="2" id="KW-1003">Cell membrane</keyword>
<dbReference type="PANTHER" id="PTHR39087:SF2">
    <property type="entry name" value="UPF0104 MEMBRANE PROTEIN MJ1595"/>
    <property type="match status" value="1"/>
</dbReference>
<feature type="transmembrane region" description="Helical" evidence="6">
    <location>
        <begin position="42"/>
        <end position="62"/>
    </location>
</feature>
<dbReference type="GO" id="GO:0005886">
    <property type="term" value="C:plasma membrane"/>
    <property type="evidence" value="ECO:0007669"/>
    <property type="project" value="UniProtKB-SubCell"/>
</dbReference>
<organism evidence="7">
    <name type="scientific">Leptospirillum ferriphilum</name>
    <dbReference type="NCBI Taxonomy" id="178606"/>
    <lineage>
        <taxon>Bacteria</taxon>
        <taxon>Pseudomonadati</taxon>
        <taxon>Nitrospirota</taxon>
        <taxon>Nitrospiria</taxon>
        <taxon>Nitrospirales</taxon>
        <taxon>Nitrospiraceae</taxon>
        <taxon>Leptospirillum</taxon>
    </lineage>
</organism>
<dbReference type="Pfam" id="PF03706">
    <property type="entry name" value="LPG_synthase_TM"/>
    <property type="match status" value="1"/>
</dbReference>
<comment type="caution">
    <text evidence="7">The sequence shown here is derived from an EMBL/GenBank/DDBJ whole genome shotgun (WGS) entry which is preliminary data.</text>
</comment>
<feature type="transmembrane region" description="Helical" evidence="6">
    <location>
        <begin position="114"/>
        <end position="139"/>
    </location>
</feature>
<proteinExistence type="predicted"/>
<evidence type="ECO:0000256" key="1">
    <source>
        <dbReference type="ARBA" id="ARBA00004651"/>
    </source>
</evidence>
<protein>
    <submittedName>
        <fullName evidence="7">Flippase-like domain-containing protein</fullName>
    </submittedName>
</protein>
<dbReference type="InterPro" id="IPR022791">
    <property type="entry name" value="L-PG_synthase/AglD"/>
</dbReference>
<evidence type="ECO:0000256" key="2">
    <source>
        <dbReference type="ARBA" id="ARBA00022475"/>
    </source>
</evidence>
<evidence type="ECO:0000256" key="3">
    <source>
        <dbReference type="ARBA" id="ARBA00022692"/>
    </source>
</evidence>
<evidence type="ECO:0000256" key="6">
    <source>
        <dbReference type="SAM" id="Phobius"/>
    </source>
</evidence>
<gene>
    <name evidence="7" type="ORF">ENX03_08160</name>
</gene>
<keyword evidence="4 6" id="KW-1133">Transmembrane helix</keyword>
<evidence type="ECO:0000256" key="5">
    <source>
        <dbReference type="ARBA" id="ARBA00023136"/>
    </source>
</evidence>
<sequence>MAIEGKHLHLLAGLLVSFLALWISFRHVNFTLLFHLLWKGHYGWLVPILLLMNVSFFFRALFWRTTLSVAKRVSPFHLYSSIMVGYMANNILPFRGGEMVRLLYTRRIEKISSAILFSTIFLERFFDVVLLTGILFLFFLLHGASDIREKLFILGGATSTIFFTLLLLVRFRSRFIRFLLGMTGQQPETFWSRMAQTMEKLLHGLSALASPRHLLVLFAMSFIVWAMGLGGCYFYLRIFDLDIHPVMMSLSLLLFTNLALVIPASPGGIGVIQFATLYAMRMFGVRDEEALALSVIYQLVPFVFTTILGWTFIHRQHMSLFDRRTLDADSA</sequence>
<keyword evidence="5 6" id="KW-0472">Membrane</keyword>
<evidence type="ECO:0000313" key="7">
    <source>
        <dbReference type="EMBL" id="HFT93890.1"/>
    </source>
</evidence>
<evidence type="ECO:0000256" key="4">
    <source>
        <dbReference type="ARBA" id="ARBA00022989"/>
    </source>
</evidence>